<reference evidence="7 8" key="1">
    <citation type="submission" date="2018-11" db="EMBL/GenBank/DDBJ databases">
        <title>Trebonia kvetii gen.nov., sp.nov., a novel acidophilic actinobacterium, and proposal of the new actinobacterial family Treboniaceae fam. nov.</title>
        <authorList>
            <person name="Rapoport D."/>
            <person name="Sagova-Mareckova M."/>
            <person name="Sedlacek I."/>
            <person name="Provaznik J."/>
            <person name="Kralova S."/>
            <person name="Pavlinic D."/>
            <person name="Benes V."/>
            <person name="Kopecky J."/>
        </authorList>
    </citation>
    <scope>NUCLEOTIDE SEQUENCE [LARGE SCALE GENOMIC DNA]</scope>
    <source>
        <strain evidence="7 8">15Tr583</strain>
    </source>
</reference>
<dbReference type="SUPFAM" id="SSF53955">
    <property type="entry name" value="Lysozyme-like"/>
    <property type="match status" value="1"/>
</dbReference>
<evidence type="ECO:0000259" key="6">
    <source>
        <dbReference type="PROSITE" id="PS51935"/>
    </source>
</evidence>
<keyword evidence="2" id="KW-0645">Protease</keyword>
<dbReference type="PROSITE" id="PS51935">
    <property type="entry name" value="NLPC_P60"/>
    <property type="match status" value="1"/>
</dbReference>
<dbReference type="Gene3D" id="3.90.1720.10">
    <property type="entry name" value="endopeptidase domain like (from Nostoc punctiforme)"/>
    <property type="match status" value="1"/>
</dbReference>
<feature type="domain" description="NlpC/P60" evidence="6">
    <location>
        <begin position="243"/>
        <end position="371"/>
    </location>
</feature>
<dbReference type="PANTHER" id="PTHR47359">
    <property type="entry name" value="PEPTIDOGLYCAN DL-ENDOPEPTIDASE CWLO"/>
    <property type="match status" value="1"/>
</dbReference>
<dbReference type="InterPro" id="IPR000064">
    <property type="entry name" value="NLP_P60_dom"/>
</dbReference>
<dbReference type="OrthoDB" id="9796191at2"/>
<dbReference type="SUPFAM" id="SSF54001">
    <property type="entry name" value="Cysteine proteinases"/>
    <property type="match status" value="1"/>
</dbReference>
<keyword evidence="3 7" id="KW-0378">Hydrolase</keyword>
<evidence type="ECO:0000256" key="2">
    <source>
        <dbReference type="ARBA" id="ARBA00022670"/>
    </source>
</evidence>
<evidence type="ECO:0000256" key="5">
    <source>
        <dbReference type="SAM" id="Phobius"/>
    </source>
</evidence>
<keyword evidence="8" id="KW-1185">Reference proteome</keyword>
<accession>A0A6P2C7D2</accession>
<dbReference type="GO" id="GO:0008234">
    <property type="term" value="F:cysteine-type peptidase activity"/>
    <property type="evidence" value="ECO:0007669"/>
    <property type="project" value="UniProtKB-KW"/>
</dbReference>
<dbReference type="Pfam" id="PF00877">
    <property type="entry name" value="NLPC_P60"/>
    <property type="match status" value="1"/>
</dbReference>
<dbReference type="InterPro" id="IPR023346">
    <property type="entry name" value="Lysozyme-like_dom_sf"/>
</dbReference>
<name>A0A6P2C7D2_9ACTN</name>
<keyword evidence="5" id="KW-0472">Membrane</keyword>
<dbReference type="RefSeq" id="WP_145851885.1">
    <property type="nucleotide sequence ID" value="NZ_RPFW01000001.1"/>
</dbReference>
<evidence type="ECO:0000313" key="7">
    <source>
        <dbReference type="EMBL" id="TVZ07130.1"/>
    </source>
</evidence>
<evidence type="ECO:0000313" key="8">
    <source>
        <dbReference type="Proteomes" id="UP000460272"/>
    </source>
</evidence>
<evidence type="ECO:0000256" key="4">
    <source>
        <dbReference type="ARBA" id="ARBA00022807"/>
    </source>
</evidence>
<comment type="similarity">
    <text evidence="1">Belongs to the peptidase C40 family.</text>
</comment>
<dbReference type="InterPro" id="IPR051794">
    <property type="entry name" value="PG_Endopeptidase_C40"/>
</dbReference>
<dbReference type="PANTHER" id="PTHR47359:SF3">
    <property type="entry name" value="NLP_P60 DOMAIN-CONTAINING PROTEIN-RELATED"/>
    <property type="match status" value="1"/>
</dbReference>
<comment type="caution">
    <text evidence="7">The sequence shown here is derived from an EMBL/GenBank/DDBJ whole genome shotgun (WGS) entry which is preliminary data.</text>
</comment>
<dbReference type="AlphaFoldDB" id="A0A6P2C7D2"/>
<keyword evidence="5" id="KW-0812">Transmembrane</keyword>
<proteinExistence type="inferred from homology"/>
<dbReference type="Gene3D" id="1.10.530.10">
    <property type="match status" value="1"/>
</dbReference>
<gene>
    <name evidence="7" type="ORF">EAS64_07420</name>
</gene>
<sequence length="376" mass="38283">MNRRALGPAIVGLAVMALVAFLVVPMLVVGGSALLFAGGSGVNCNATVASAQQPAVSAEAANSIPSDYLKWFQRVGLQYSVSWTVLAGIGKVESDDGRTNLPGVKTGSNAFGAAGPMQIGIRGASGNQWGGAAVHKASLVVSGVATDENGDGIASVYDVADAIAGAAKYLVEHGAQQNVPAAIFAYNHATWYVQEVLNWASTYASGGFTVADASQNGGTANVTGAGSQSCTQNSVLASFVAPNTIVATAVSYAEEQLGKPYLWGGTGPAAYDCSGLVMMAYRAAGVNIPRTSQDQWKALPHVSGTKVIPGDLVFFAGADGTVKKPGHVGLVIGKNTMIEAYATGFPIRISTFGTPQSPGGEAKVVGFAQPWPGKAK</sequence>
<organism evidence="7 8">
    <name type="scientific">Trebonia kvetii</name>
    <dbReference type="NCBI Taxonomy" id="2480626"/>
    <lineage>
        <taxon>Bacteria</taxon>
        <taxon>Bacillati</taxon>
        <taxon>Actinomycetota</taxon>
        <taxon>Actinomycetes</taxon>
        <taxon>Streptosporangiales</taxon>
        <taxon>Treboniaceae</taxon>
        <taxon>Trebonia</taxon>
    </lineage>
</organism>
<dbReference type="GO" id="GO:0006508">
    <property type="term" value="P:proteolysis"/>
    <property type="evidence" value="ECO:0007669"/>
    <property type="project" value="UniProtKB-KW"/>
</dbReference>
<dbReference type="EMBL" id="RPFW01000001">
    <property type="protein sequence ID" value="TVZ07130.1"/>
    <property type="molecule type" value="Genomic_DNA"/>
</dbReference>
<evidence type="ECO:0000256" key="1">
    <source>
        <dbReference type="ARBA" id="ARBA00007074"/>
    </source>
</evidence>
<keyword evidence="5" id="KW-1133">Transmembrane helix</keyword>
<protein>
    <submittedName>
        <fullName evidence="7">Hydrolase</fullName>
    </submittedName>
</protein>
<evidence type="ECO:0000256" key="3">
    <source>
        <dbReference type="ARBA" id="ARBA00022801"/>
    </source>
</evidence>
<dbReference type="Proteomes" id="UP000460272">
    <property type="component" value="Unassembled WGS sequence"/>
</dbReference>
<dbReference type="InterPro" id="IPR038765">
    <property type="entry name" value="Papain-like_cys_pep_sf"/>
</dbReference>
<keyword evidence="4" id="KW-0788">Thiol protease</keyword>
<feature type="transmembrane region" description="Helical" evidence="5">
    <location>
        <begin position="12"/>
        <end position="37"/>
    </location>
</feature>